<proteinExistence type="inferred from homology"/>
<evidence type="ECO:0000256" key="3">
    <source>
        <dbReference type="PROSITE-ProRule" id="PRU01091"/>
    </source>
</evidence>
<keyword evidence="2 3" id="KW-0238">DNA-binding</keyword>
<dbReference type="Pfam" id="PF13401">
    <property type="entry name" value="AAA_22"/>
    <property type="match status" value="1"/>
</dbReference>
<dbReference type="InterPro" id="IPR011990">
    <property type="entry name" value="TPR-like_helical_dom_sf"/>
</dbReference>
<dbReference type="Proteomes" id="UP000612899">
    <property type="component" value="Unassembled WGS sequence"/>
</dbReference>
<dbReference type="SMART" id="SM01043">
    <property type="entry name" value="BTAD"/>
    <property type="match status" value="1"/>
</dbReference>
<dbReference type="Gene3D" id="1.25.40.10">
    <property type="entry name" value="Tetratricopeptide repeat domain"/>
    <property type="match status" value="1"/>
</dbReference>
<dbReference type="PANTHER" id="PTHR47691:SF3">
    <property type="entry name" value="HTH-TYPE TRANSCRIPTIONAL REGULATOR RV0890C-RELATED"/>
    <property type="match status" value="1"/>
</dbReference>
<dbReference type="PROSITE" id="PS51755">
    <property type="entry name" value="OMPR_PHOB"/>
    <property type="match status" value="1"/>
</dbReference>
<dbReference type="Gene3D" id="3.40.50.300">
    <property type="entry name" value="P-loop containing nucleotide triphosphate hydrolases"/>
    <property type="match status" value="1"/>
</dbReference>
<evidence type="ECO:0000259" key="4">
    <source>
        <dbReference type="PROSITE" id="PS51755"/>
    </source>
</evidence>
<evidence type="ECO:0000256" key="2">
    <source>
        <dbReference type="ARBA" id="ARBA00023125"/>
    </source>
</evidence>
<comment type="similarity">
    <text evidence="1">Belongs to the AfsR/DnrI/RedD regulatory family.</text>
</comment>
<dbReference type="GO" id="GO:0016887">
    <property type="term" value="F:ATP hydrolysis activity"/>
    <property type="evidence" value="ECO:0007669"/>
    <property type="project" value="InterPro"/>
</dbReference>
<dbReference type="PRINTS" id="PR00364">
    <property type="entry name" value="DISEASERSIST"/>
</dbReference>
<dbReference type="InterPro" id="IPR016032">
    <property type="entry name" value="Sig_transdc_resp-reg_C-effctor"/>
</dbReference>
<feature type="domain" description="OmpR/PhoB-type" evidence="4">
    <location>
        <begin position="10"/>
        <end position="105"/>
    </location>
</feature>
<dbReference type="PANTHER" id="PTHR47691">
    <property type="entry name" value="REGULATOR-RELATED"/>
    <property type="match status" value="1"/>
</dbReference>
<evidence type="ECO:0000313" key="5">
    <source>
        <dbReference type="EMBL" id="GIH04597.1"/>
    </source>
</evidence>
<dbReference type="InterPro" id="IPR036388">
    <property type="entry name" value="WH-like_DNA-bd_sf"/>
</dbReference>
<reference evidence="5" key="1">
    <citation type="submission" date="2021-01" db="EMBL/GenBank/DDBJ databases">
        <title>Whole genome shotgun sequence of Rhizocola hellebori NBRC 109834.</title>
        <authorList>
            <person name="Komaki H."/>
            <person name="Tamura T."/>
        </authorList>
    </citation>
    <scope>NUCLEOTIDE SEQUENCE</scope>
    <source>
        <strain evidence="5">NBRC 109834</strain>
    </source>
</reference>
<gene>
    <name evidence="5" type="ORF">Rhe02_26640</name>
</gene>
<dbReference type="SUPFAM" id="SSF52540">
    <property type="entry name" value="P-loop containing nucleoside triphosphate hydrolases"/>
    <property type="match status" value="1"/>
</dbReference>
<dbReference type="Pfam" id="PF03704">
    <property type="entry name" value="BTAD"/>
    <property type="match status" value="1"/>
</dbReference>
<dbReference type="EMBL" id="BONY01000013">
    <property type="protein sequence ID" value="GIH04597.1"/>
    <property type="molecule type" value="Genomic_DNA"/>
</dbReference>
<dbReference type="GO" id="GO:0003677">
    <property type="term" value="F:DNA binding"/>
    <property type="evidence" value="ECO:0007669"/>
    <property type="project" value="UniProtKB-UniRule"/>
</dbReference>
<dbReference type="InterPro" id="IPR005158">
    <property type="entry name" value="BTAD"/>
</dbReference>
<dbReference type="SUPFAM" id="SSF48452">
    <property type="entry name" value="TPR-like"/>
    <property type="match status" value="2"/>
</dbReference>
<sequence length="1020" mass="109699">MQRRAFASHAPELQNRHVKISLLGPVEVRADDGSLLDLGGARLRTLLIRLALEPRRTVSHDALVDAVWADEPPANSSNALQQLVSRLRRRGLPIHADSAGYRLELAESDIDIFSSEPTGPWRGPALAEVADRDFARAHLTRLSELRAQAAEETATTIGDLEALAAEHPLRERPVELLMRALWRLGRPAEALAAFERYRDLVAEQLGADPSPALAALNVEILRGQQPDRPSLPVALTSFVGRDGDLSQLRELLGTTRLVTLTGPGGSGKTRLALETARLLAAQPAGGDAAVRLVELAPLGEAVEVPTAILAALGIREHTLLIHRGVAVDAQDPIDRVIAALSHRRLLLILDNCEHLLDPVARVAEAVLTTCPGVTVLATSREPLGLIGETLWPVEPLPGLAAVAMLTDRARAVKPGFDAEADELDRLCLALDRMPLAIELAAARLRTLSLHQLTSRIDERFRLLTGGSRTALPRHQTLRAVVDWSWDLCDEQERAVWRALSVFHGGATLGAIEAVAGAEAFDHLSGLVDKSLVNAEGERYSMLETIREYGLDRLGPADRAALEGAHAAYFAELAEQAEPHLRESTQIEWLAVLRADHDNLHAALRRRIAARDTATAIQLVAGLGWYWWLSGYRAEGSSLAAEALALPEAGEPSLQRRAIALTMAALNVIDGRGDMVRAKEWFQQASALVTESGPAHPLLKMVQPTTLLASWDLASAPELLPAYRVLFADPDPWVAATARAFHAHTLVNIGQTGPQAKADFETALALYRTVGDRWGMSLALEALSMMEAQEGDFAASAQRALEADGLLTVLGTSEDLLQLRLRLAQAQWFLGDTDGSIATIAAAERQAEKLGSSFGRAATAFAWASYARLQGDFVKANRLLCKAAELIDTDIVAPQFRAIHAGAFGLVAAAEGDFDLARRQHTIAVETAIASADAPVIGYILVGCADLSLREGDPLLAATLLGAAEAMNGAVDHSILDRPRIDTEVRAILGEERFVAAYRRGLAATIPSLPKLTGLPLSLSA</sequence>
<dbReference type="GO" id="GO:0006355">
    <property type="term" value="P:regulation of DNA-templated transcription"/>
    <property type="evidence" value="ECO:0007669"/>
    <property type="project" value="InterPro"/>
</dbReference>
<dbReference type="Pfam" id="PF00486">
    <property type="entry name" value="Trans_reg_C"/>
    <property type="match status" value="1"/>
</dbReference>
<evidence type="ECO:0000313" key="6">
    <source>
        <dbReference type="Proteomes" id="UP000612899"/>
    </source>
</evidence>
<dbReference type="InterPro" id="IPR001867">
    <property type="entry name" value="OmpR/PhoB-type_DNA-bd"/>
</dbReference>
<comment type="caution">
    <text evidence="5">The sequence shown here is derived from an EMBL/GenBank/DDBJ whole genome shotgun (WGS) entry which is preliminary data.</text>
</comment>
<evidence type="ECO:0000256" key="1">
    <source>
        <dbReference type="ARBA" id="ARBA00005820"/>
    </source>
</evidence>
<keyword evidence="6" id="KW-1185">Reference proteome</keyword>
<accession>A0A8J3Q7A5</accession>
<dbReference type="SMART" id="SM00862">
    <property type="entry name" value="Trans_reg_C"/>
    <property type="match status" value="1"/>
</dbReference>
<organism evidence="5 6">
    <name type="scientific">Rhizocola hellebori</name>
    <dbReference type="NCBI Taxonomy" id="1392758"/>
    <lineage>
        <taxon>Bacteria</taxon>
        <taxon>Bacillati</taxon>
        <taxon>Actinomycetota</taxon>
        <taxon>Actinomycetes</taxon>
        <taxon>Micromonosporales</taxon>
        <taxon>Micromonosporaceae</taxon>
        <taxon>Rhizocola</taxon>
    </lineage>
</organism>
<feature type="DNA-binding region" description="OmpR/PhoB-type" evidence="3">
    <location>
        <begin position="10"/>
        <end position="105"/>
    </location>
</feature>
<dbReference type="GO" id="GO:0000160">
    <property type="term" value="P:phosphorelay signal transduction system"/>
    <property type="evidence" value="ECO:0007669"/>
    <property type="project" value="InterPro"/>
</dbReference>
<protein>
    <submittedName>
        <fullName evidence="5">SARP family transcriptional regulator</fullName>
    </submittedName>
</protein>
<dbReference type="InterPro" id="IPR049945">
    <property type="entry name" value="AAA_22"/>
</dbReference>
<dbReference type="Gene3D" id="1.10.10.10">
    <property type="entry name" value="Winged helix-like DNA-binding domain superfamily/Winged helix DNA-binding domain"/>
    <property type="match status" value="1"/>
</dbReference>
<name>A0A8J3Q7A5_9ACTN</name>
<dbReference type="CDD" id="cd15831">
    <property type="entry name" value="BTAD"/>
    <property type="match status" value="1"/>
</dbReference>
<dbReference type="AlphaFoldDB" id="A0A8J3Q7A5"/>
<dbReference type="SUPFAM" id="SSF46894">
    <property type="entry name" value="C-terminal effector domain of the bipartite response regulators"/>
    <property type="match status" value="1"/>
</dbReference>
<dbReference type="InterPro" id="IPR027417">
    <property type="entry name" value="P-loop_NTPase"/>
</dbReference>